<evidence type="ECO:0000313" key="2">
    <source>
        <dbReference type="EMBL" id="RCV39274.1"/>
    </source>
</evidence>
<feature type="compositionally biased region" description="Basic and acidic residues" evidence="1">
    <location>
        <begin position="139"/>
        <end position="164"/>
    </location>
</feature>
<protein>
    <submittedName>
        <fullName evidence="2">Uncharacterized protein</fullName>
    </submittedName>
</protein>
<feature type="region of interest" description="Disordered" evidence="1">
    <location>
        <begin position="81"/>
        <end position="231"/>
    </location>
</feature>
<organism evidence="2">
    <name type="scientific">Setaria italica</name>
    <name type="common">Foxtail millet</name>
    <name type="synonym">Panicum italicum</name>
    <dbReference type="NCBI Taxonomy" id="4555"/>
    <lineage>
        <taxon>Eukaryota</taxon>
        <taxon>Viridiplantae</taxon>
        <taxon>Streptophyta</taxon>
        <taxon>Embryophyta</taxon>
        <taxon>Tracheophyta</taxon>
        <taxon>Spermatophyta</taxon>
        <taxon>Magnoliopsida</taxon>
        <taxon>Liliopsida</taxon>
        <taxon>Poales</taxon>
        <taxon>Poaceae</taxon>
        <taxon>PACMAD clade</taxon>
        <taxon>Panicoideae</taxon>
        <taxon>Panicodae</taxon>
        <taxon>Paniceae</taxon>
        <taxon>Cenchrinae</taxon>
        <taxon>Setaria</taxon>
    </lineage>
</organism>
<reference evidence="2" key="2">
    <citation type="submission" date="2015-07" db="EMBL/GenBank/DDBJ databases">
        <authorList>
            <person name="Noorani M."/>
        </authorList>
    </citation>
    <scope>NUCLEOTIDE SEQUENCE</scope>
    <source>
        <strain evidence="2">Yugu1</strain>
    </source>
</reference>
<proteinExistence type="predicted"/>
<gene>
    <name evidence="2" type="ORF">SETIT_8G210200v2</name>
</gene>
<feature type="compositionally biased region" description="Low complexity" evidence="1">
    <location>
        <begin position="174"/>
        <end position="188"/>
    </location>
</feature>
<reference evidence="2" key="1">
    <citation type="journal article" date="2012" name="Nat. Biotechnol.">
        <title>Reference genome sequence of the model plant Setaria.</title>
        <authorList>
            <person name="Bennetzen J.L."/>
            <person name="Schmutz J."/>
            <person name="Wang H."/>
            <person name="Percifield R."/>
            <person name="Hawkins J."/>
            <person name="Pontaroli A.C."/>
            <person name="Estep M."/>
            <person name="Feng L."/>
            <person name="Vaughn J.N."/>
            <person name="Grimwood J."/>
            <person name="Jenkins J."/>
            <person name="Barry K."/>
            <person name="Lindquist E."/>
            <person name="Hellsten U."/>
            <person name="Deshpande S."/>
            <person name="Wang X."/>
            <person name="Wu X."/>
            <person name="Mitros T."/>
            <person name="Triplett J."/>
            <person name="Yang X."/>
            <person name="Ye C.Y."/>
            <person name="Mauro-Herrera M."/>
            <person name="Wang L."/>
            <person name="Li P."/>
            <person name="Sharma M."/>
            <person name="Sharma R."/>
            <person name="Ronald P.C."/>
            <person name="Panaud O."/>
            <person name="Kellogg E.A."/>
            <person name="Brutnell T.P."/>
            <person name="Doust A.N."/>
            <person name="Tuskan G.A."/>
            <person name="Rokhsar D."/>
            <person name="Devos K.M."/>
        </authorList>
    </citation>
    <scope>NUCLEOTIDE SEQUENCE [LARGE SCALE GENOMIC DNA]</scope>
    <source>
        <strain evidence="2">Yugu1</strain>
    </source>
</reference>
<name>A0A368SA86_SETIT</name>
<dbReference type="EMBL" id="CM003535">
    <property type="protein sequence ID" value="RCV39274.1"/>
    <property type="molecule type" value="Genomic_DNA"/>
</dbReference>
<feature type="compositionally biased region" description="Basic and acidic residues" evidence="1">
    <location>
        <begin position="110"/>
        <end position="123"/>
    </location>
</feature>
<feature type="compositionally biased region" description="Basic and acidic residues" evidence="1">
    <location>
        <begin position="84"/>
        <end position="101"/>
    </location>
</feature>
<dbReference type="AlphaFoldDB" id="A0A368SA86"/>
<accession>A0A368SA86</accession>
<sequence length="254" mass="27038">MPTRHTAVAAAPIRTCIWTTIANDGGGGGAVSAAPLRRPCPLDMVTWTSGRTRPRTAAEVRHSTNPAQFLPRASTGKMLLRQRTGAEHRGAHGEEDNRVDGEGGEAEPGEQEREDGVEGELRRLQHGGRGQRQGLRAQRVGEARDGEARPEDGKEAGAMRRAEVDGDAGAAAIPEEQQGGPYGQEQGPAAHLHHGGDPEVRPAMDEVDADDQRPAGAEEDEAGAECDQRRGRRPACVLHGVAVVSNHFVFGLRT</sequence>
<evidence type="ECO:0000256" key="1">
    <source>
        <dbReference type="SAM" id="MobiDB-lite"/>
    </source>
</evidence>
<feature type="compositionally biased region" description="Basic and acidic residues" evidence="1">
    <location>
        <begin position="194"/>
        <end position="204"/>
    </location>
</feature>